<sequence length="96" mass="10507">MVSPRIQRWAVTLRACEYIIISKAGKYHGNADALNWLPLPDTPRDPPEDRMLTICLSILLDLSAFNIINNQIVLSTSAGLGLSSTACTQPPIHLHG</sequence>
<dbReference type="EMBL" id="JAINUG010000117">
    <property type="protein sequence ID" value="KAJ8395334.1"/>
    <property type="molecule type" value="Genomic_DNA"/>
</dbReference>
<reference evidence="1" key="1">
    <citation type="journal article" date="2023" name="Science">
        <title>Genome structures resolve the early diversification of teleost fishes.</title>
        <authorList>
            <person name="Parey E."/>
            <person name="Louis A."/>
            <person name="Montfort J."/>
            <person name="Bouchez O."/>
            <person name="Roques C."/>
            <person name="Iampietro C."/>
            <person name="Lluch J."/>
            <person name="Castinel A."/>
            <person name="Donnadieu C."/>
            <person name="Desvignes T."/>
            <person name="Floi Bucao C."/>
            <person name="Jouanno E."/>
            <person name="Wen M."/>
            <person name="Mejri S."/>
            <person name="Dirks R."/>
            <person name="Jansen H."/>
            <person name="Henkel C."/>
            <person name="Chen W.J."/>
            <person name="Zahm M."/>
            <person name="Cabau C."/>
            <person name="Klopp C."/>
            <person name="Thompson A.W."/>
            <person name="Robinson-Rechavi M."/>
            <person name="Braasch I."/>
            <person name="Lecointre G."/>
            <person name="Bobe J."/>
            <person name="Postlethwait J.H."/>
            <person name="Berthelot C."/>
            <person name="Roest Crollius H."/>
            <person name="Guiguen Y."/>
        </authorList>
    </citation>
    <scope>NUCLEOTIDE SEQUENCE</scope>
    <source>
        <strain evidence="1">NC1722</strain>
    </source>
</reference>
<accession>A0AAD7S3K2</accession>
<protein>
    <submittedName>
        <fullName evidence="1">Uncharacterized protein</fullName>
    </submittedName>
</protein>
<organism evidence="1 2">
    <name type="scientific">Aldrovandia affinis</name>
    <dbReference type="NCBI Taxonomy" id="143900"/>
    <lineage>
        <taxon>Eukaryota</taxon>
        <taxon>Metazoa</taxon>
        <taxon>Chordata</taxon>
        <taxon>Craniata</taxon>
        <taxon>Vertebrata</taxon>
        <taxon>Euteleostomi</taxon>
        <taxon>Actinopterygii</taxon>
        <taxon>Neopterygii</taxon>
        <taxon>Teleostei</taxon>
        <taxon>Notacanthiformes</taxon>
        <taxon>Halosauridae</taxon>
        <taxon>Aldrovandia</taxon>
    </lineage>
</organism>
<name>A0AAD7S3K2_9TELE</name>
<evidence type="ECO:0000313" key="2">
    <source>
        <dbReference type="Proteomes" id="UP001221898"/>
    </source>
</evidence>
<dbReference type="Proteomes" id="UP001221898">
    <property type="component" value="Unassembled WGS sequence"/>
</dbReference>
<proteinExistence type="predicted"/>
<keyword evidence="2" id="KW-1185">Reference proteome</keyword>
<gene>
    <name evidence="1" type="ORF">AAFF_G00033190</name>
</gene>
<comment type="caution">
    <text evidence="1">The sequence shown here is derived from an EMBL/GenBank/DDBJ whole genome shotgun (WGS) entry which is preliminary data.</text>
</comment>
<evidence type="ECO:0000313" key="1">
    <source>
        <dbReference type="EMBL" id="KAJ8395334.1"/>
    </source>
</evidence>
<dbReference type="AlphaFoldDB" id="A0AAD7S3K2"/>